<dbReference type="PROSITE" id="PS50928">
    <property type="entry name" value="ABC_TM1"/>
    <property type="match status" value="1"/>
</dbReference>
<evidence type="ECO:0000256" key="5">
    <source>
        <dbReference type="ARBA" id="ARBA00022989"/>
    </source>
</evidence>
<proteinExistence type="inferred from homology"/>
<reference evidence="10" key="1">
    <citation type="submission" date="2017-01" db="EMBL/GenBank/DDBJ databases">
        <authorList>
            <person name="Varghese N."/>
            <person name="Submissions S."/>
        </authorList>
    </citation>
    <scope>NUCLEOTIDE SEQUENCE [LARGE SCALE GENOMIC DNA]</scope>
    <source>
        <strain evidence="10">MNA4</strain>
    </source>
</reference>
<accession>A0A1U7PQM7</accession>
<dbReference type="GO" id="GO:0055085">
    <property type="term" value="P:transmembrane transport"/>
    <property type="evidence" value="ECO:0007669"/>
    <property type="project" value="InterPro"/>
</dbReference>
<dbReference type="RefSeq" id="WP_076759400.1">
    <property type="nucleotide sequence ID" value="NZ_FTPL01000004.1"/>
</dbReference>
<dbReference type="GO" id="GO:0005886">
    <property type="term" value="C:plasma membrane"/>
    <property type="evidence" value="ECO:0007669"/>
    <property type="project" value="UniProtKB-SubCell"/>
</dbReference>
<protein>
    <submittedName>
        <fullName evidence="9">ABC-type dipeptide/oligopeptide/nickel transport system, permease component</fullName>
    </submittedName>
</protein>
<gene>
    <name evidence="9" type="ORF">SAMN05428946_2560</name>
</gene>
<feature type="transmembrane region" description="Helical" evidence="7">
    <location>
        <begin position="169"/>
        <end position="188"/>
    </location>
</feature>
<dbReference type="CDD" id="cd06261">
    <property type="entry name" value="TM_PBP2"/>
    <property type="match status" value="1"/>
</dbReference>
<evidence type="ECO:0000259" key="8">
    <source>
        <dbReference type="PROSITE" id="PS50928"/>
    </source>
</evidence>
<evidence type="ECO:0000256" key="4">
    <source>
        <dbReference type="ARBA" id="ARBA00022692"/>
    </source>
</evidence>
<keyword evidence="2 7" id="KW-0813">Transport</keyword>
<evidence type="ECO:0000256" key="6">
    <source>
        <dbReference type="ARBA" id="ARBA00023136"/>
    </source>
</evidence>
<dbReference type="InterPro" id="IPR000515">
    <property type="entry name" value="MetI-like"/>
</dbReference>
<feature type="transmembrane region" description="Helical" evidence="7">
    <location>
        <begin position="7"/>
        <end position="25"/>
    </location>
</feature>
<organism evidence="9 10">
    <name type="scientific">Edaphobacillus lindanitolerans</name>
    <dbReference type="NCBI Taxonomy" id="550447"/>
    <lineage>
        <taxon>Bacteria</taxon>
        <taxon>Bacillati</taxon>
        <taxon>Bacillota</taxon>
        <taxon>Bacilli</taxon>
        <taxon>Bacillales</taxon>
        <taxon>Bacillaceae</taxon>
        <taxon>Edaphobacillus</taxon>
    </lineage>
</organism>
<evidence type="ECO:0000313" key="10">
    <source>
        <dbReference type="Proteomes" id="UP000187550"/>
    </source>
</evidence>
<dbReference type="SUPFAM" id="SSF161098">
    <property type="entry name" value="MetI-like"/>
    <property type="match status" value="1"/>
</dbReference>
<feature type="transmembrane region" description="Helical" evidence="7">
    <location>
        <begin position="278"/>
        <end position="305"/>
    </location>
</feature>
<dbReference type="Proteomes" id="UP000187550">
    <property type="component" value="Unassembled WGS sequence"/>
</dbReference>
<evidence type="ECO:0000256" key="1">
    <source>
        <dbReference type="ARBA" id="ARBA00004651"/>
    </source>
</evidence>
<evidence type="ECO:0000256" key="3">
    <source>
        <dbReference type="ARBA" id="ARBA00022475"/>
    </source>
</evidence>
<evidence type="ECO:0000256" key="7">
    <source>
        <dbReference type="RuleBase" id="RU363032"/>
    </source>
</evidence>
<evidence type="ECO:0000256" key="2">
    <source>
        <dbReference type="ARBA" id="ARBA00022448"/>
    </source>
</evidence>
<dbReference type="STRING" id="550447.SAMN05428946_2560"/>
<dbReference type="PANTHER" id="PTHR30465:SF0">
    <property type="entry name" value="OLIGOPEPTIDE TRANSPORT SYSTEM PERMEASE PROTEIN APPB"/>
    <property type="match status" value="1"/>
</dbReference>
<feature type="domain" description="ABC transmembrane type-1" evidence="8">
    <location>
        <begin position="85"/>
        <end position="295"/>
    </location>
</feature>
<comment type="subcellular location">
    <subcellularLocation>
        <location evidence="1 7">Cell membrane</location>
        <topology evidence="1 7">Multi-pass membrane protein</topology>
    </subcellularLocation>
</comment>
<dbReference type="Pfam" id="PF00528">
    <property type="entry name" value="BPD_transp_1"/>
    <property type="match status" value="1"/>
</dbReference>
<feature type="transmembrane region" description="Helical" evidence="7">
    <location>
        <begin position="89"/>
        <end position="112"/>
    </location>
</feature>
<comment type="similarity">
    <text evidence="7">Belongs to the binding-protein-dependent transport system permease family.</text>
</comment>
<keyword evidence="5 7" id="KW-1133">Transmembrane helix</keyword>
<keyword evidence="4 7" id="KW-0812">Transmembrane</keyword>
<keyword evidence="6 7" id="KW-0472">Membrane</keyword>
<feature type="transmembrane region" description="Helical" evidence="7">
    <location>
        <begin position="124"/>
        <end position="149"/>
    </location>
</feature>
<sequence length="314" mass="34817">MLKELGSAVVIWLIAFGFLLLIVLLPTDVVFVEGNVFLRFEGVTYEYSPEAHLANIREFFSLLAGHPGVGGLDGGPSSFEIAERFGRSLALIVPAALIAMIVGMAKGILDFLYKERKGGAASRWVTFGFLSVPDIVIIVFVQIGLLTAISKGWIPHIELYGHESPAQTLLNILFLSVYPTVFIANATYRTLRDQERMDYVRTARSKGTNPFRVLYVHMLKNGIIPILAQADMMILYILSNLLIIEVFTNYRGAALYLYEALGDPTKFSFGTLVTGNTFAIAGYLFYFTLLILAIKVISGLAKYWLDVRGREGIL</sequence>
<name>A0A1U7PQM7_9BACI</name>
<dbReference type="EMBL" id="FTPL01000004">
    <property type="protein sequence ID" value="SIT90987.1"/>
    <property type="molecule type" value="Genomic_DNA"/>
</dbReference>
<dbReference type="AlphaFoldDB" id="A0A1U7PQM7"/>
<keyword evidence="10" id="KW-1185">Reference proteome</keyword>
<dbReference type="InterPro" id="IPR035906">
    <property type="entry name" value="MetI-like_sf"/>
</dbReference>
<dbReference type="Gene3D" id="1.10.3720.10">
    <property type="entry name" value="MetI-like"/>
    <property type="match status" value="1"/>
</dbReference>
<dbReference type="PANTHER" id="PTHR30465">
    <property type="entry name" value="INNER MEMBRANE ABC TRANSPORTER"/>
    <property type="match status" value="1"/>
</dbReference>
<dbReference type="OrthoDB" id="2551456at2"/>
<keyword evidence="3" id="KW-1003">Cell membrane</keyword>
<evidence type="ECO:0000313" key="9">
    <source>
        <dbReference type="EMBL" id="SIT90987.1"/>
    </source>
</evidence>
<feature type="transmembrane region" description="Helical" evidence="7">
    <location>
        <begin position="234"/>
        <end position="258"/>
    </location>
</feature>